<dbReference type="GO" id="GO:0034040">
    <property type="term" value="F:ATPase-coupled lipid transmembrane transporter activity"/>
    <property type="evidence" value="ECO:0007669"/>
    <property type="project" value="TreeGrafter"/>
</dbReference>
<dbReference type="AlphaFoldDB" id="A0AAE9SJ28"/>
<accession>A0AAE9SJ28</accession>
<evidence type="ECO:0000313" key="11">
    <source>
        <dbReference type="EMBL" id="UTY33556.1"/>
    </source>
</evidence>
<dbReference type="GO" id="GO:0016887">
    <property type="term" value="F:ATP hydrolysis activity"/>
    <property type="evidence" value="ECO:0007669"/>
    <property type="project" value="InterPro"/>
</dbReference>
<keyword evidence="3" id="KW-0547">Nucleotide-binding</keyword>
<dbReference type="KEGG" id="tpk:JO40_11745"/>
<feature type="transmembrane region" description="Helical" evidence="7">
    <location>
        <begin position="118"/>
        <end position="140"/>
    </location>
</feature>
<name>A0AAE9SJ28_9SPIR</name>
<evidence type="ECO:0000256" key="4">
    <source>
        <dbReference type="ARBA" id="ARBA00022840"/>
    </source>
</evidence>
<evidence type="ECO:0000256" key="3">
    <source>
        <dbReference type="ARBA" id="ARBA00022741"/>
    </source>
</evidence>
<dbReference type="InterPro" id="IPR039421">
    <property type="entry name" value="Type_1_exporter"/>
</dbReference>
<evidence type="ECO:0000256" key="5">
    <source>
        <dbReference type="ARBA" id="ARBA00022989"/>
    </source>
</evidence>
<keyword evidence="5 7" id="KW-1133">Transmembrane helix</keyword>
<dbReference type="PANTHER" id="PTHR24221:SF654">
    <property type="entry name" value="ATP-BINDING CASSETTE SUB-FAMILY B MEMBER 6"/>
    <property type="match status" value="1"/>
</dbReference>
<evidence type="ECO:0000259" key="9">
    <source>
        <dbReference type="PROSITE" id="PS50929"/>
    </source>
</evidence>
<keyword evidence="6 7" id="KW-0472">Membrane</keyword>
<comment type="subcellular location">
    <subcellularLocation>
        <location evidence="1">Cell membrane</location>
        <topology evidence="1">Multi-pass membrane protein</topology>
    </subcellularLocation>
</comment>
<dbReference type="InterPro" id="IPR011527">
    <property type="entry name" value="ABC1_TM_dom"/>
</dbReference>
<dbReference type="PROSITE" id="PS00211">
    <property type="entry name" value="ABC_TRANSPORTER_1"/>
    <property type="match status" value="1"/>
</dbReference>
<dbReference type="Gene3D" id="3.40.50.300">
    <property type="entry name" value="P-loop containing nucleotide triphosphate hydrolases"/>
    <property type="match status" value="1"/>
</dbReference>
<keyword evidence="4 11" id="KW-0067">ATP-binding</keyword>
<evidence type="ECO:0000313" key="12">
    <source>
        <dbReference type="Proteomes" id="UP001058682"/>
    </source>
</evidence>
<dbReference type="Pfam" id="PF00664">
    <property type="entry name" value="ABC_membrane"/>
    <property type="match status" value="1"/>
</dbReference>
<protein>
    <submittedName>
        <fullName evidence="11">ABC transporter ATP-binding protein</fullName>
    </submittedName>
</protein>
<dbReference type="GO" id="GO:0005524">
    <property type="term" value="F:ATP binding"/>
    <property type="evidence" value="ECO:0007669"/>
    <property type="project" value="UniProtKB-KW"/>
</dbReference>
<dbReference type="PANTHER" id="PTHR24221">
    <property type="entry name" value="ATP-BINDING CASSETTE SUB-FAMILY B"/>
    <property type="match status" value="1"/>
</dbReference>
<reference evidence="11" key="1">
    <citation type="submission" date="2019-04" db="EMBL/GenBank/DDBJ databases">
        <title>Whole genome sequencing of oral phylogroup 2 treponemes.</title>
        <authorList>
            <person name="Chan Y."/>
            <person name="Zeng H.H."/>
            <person name="Yu X.L."/>
            <person name="Leung W.K."/>
            <person name="Watt R.M."/>
        </authorList>
    </citation>
    <scope>NUCLEOTIDE SEQUENCE</scope>
    <source>
        <strain evidence="11">OMZ 835</strain>
        <strain evidence="10">OMZ 847</strain>
    </source>
</reference>
<dbReference type="GO" id="GO:0140359">
    <property type="term" value="F:ABC-type transporter activity"/>
    <property type="evidence" value="ECO:0007669"/>
    <property type="project" value="InterPro"/>
</dbReference>
<evidence type="ECO:0000256" key="2">
    <source>
        <dbReference type="ARBA" id="ARBA00022692"/>
    </source>
</evidence>
<dbReference type="InterPro" id="IPR003593">
    <property type="entry name" value="AAA+_ATPase"/>
</dbReference>
<evidence type="ECO:0000256" key="1">
    <source>
        <dbReference type="ARBA" id="ARBA00004651"/>
    </source>
</evidence>
<dbReference type="Proteomes" id="UP001059401">
    <property type="component" value="Chromosome"/>
</dbReference>
<dbReference type="EMBL" id="CP038802">
    <property type="protein sequence ID" value="UTY28688.1"/>
    <property type="molecule type" value="Genomic_DNA"/>
</dbReference>
<dbReference type="SMART" id="SM00382">
    <property type="entry name" value="AAA"/>
    <property type="match status" value="1"/>
</dbReference>
<dbReference type="InterPro" id="IPR003439">
    <property type="entry name" value="ABC_transporter-like_ATP-bd"/>
</dbReference>
<evidence type="ECO:0000313" key="10">
    <source>
        <dbReference type="EMBL" id="UTY28688.1"/>
    </source>
</evidence>
<organism evidence="11 12">
    <name type="scientific">Treponema putidum</name>
    <dbReference type="NCBI Taxonomy" id="221027"/>
    <lineage>
        <taxon>Bacteria</taxon>
        <taxon>Pseudomonadati</taxon>
        <taxon>Spirochaetota</taxon>
        <taxon>Spirochaetia</taxon>
        <taxon>Spirochaetales</taxon>
        <taxon>Treponemataceae</taxon>
        <taxon>Treponema</taxon>
    </lineage>
</organism>
<dbReference type="InterPro" id="IPR036640">
    <property type="entry name" value="ABC1_TM_sf"/>
</dbReference>
<dbReference type="RefSeq" id="WP_044979400.1">
    <property type="nucleotide sequence ID" value="NZ_CP009228.1"/>
</dbReference>
<keyword evidence="13" id="KW-1185">Reference proteome</keyword>
<dbReference type="EMBL" id="CP038804">
    <property type="protein sequence ID" value="UTY33556.1"/>
    <property type="molecule type" value="Genomic_DNA"/>
</dbReference>
<dbReference type="CDD" id="cd03228">
    <property type="entry name" value="ABCC_MRP_Like"/>
    <property type="match status" value="1"/>
</dbReference>
<dbReference type="PROSITE" id="PS50893">
    <property type="entry name" value="ABC_TRANSPORTER_2"/>
    <property type="match status" value="1"/>
</dbReference>
<dbReference type="SUPFAM" id="SSF52540">
    <property type="entry name" value="P-loop containing nucleoside triphosphate hydrolases"/>
    <property type="match status" value="1"/>
</dbReference>
<feature type="domain" description="ABC transporter" evidence="8">
    <location>
        <begin position="325"/>
        <end position="547"/>
    </location>
</feature>
<dbReference type="InterPro" id="IPR017871">
    <property type="entry name" value="ABC_transporter-like_CS"/>
</dbReference>
<proteinExistence type="predicted"/>
<dbReference type="SUPFAM" id="SSF90123">
    <property type="entry name" value="ABC transporter transmembrane region"/>
    <property type="match status" value="1"/>
</dbReference>
<keyword evidence="2 7" id="KW-0812">Transmembrane</keyword>
<feature type="domain" description="ABC transmembrane type-1" evidence="9">
    <location>
        <begin position="11"/>
        <end position="290"/>
    </location>
</feature>
<evidence type="ECO:0000259" key="8">
    <source>
        <dbReference type="PROSITE" id="PS50893"/>
    </source>
</evidence>
<sequence length="554" mass="61459">MKIFKNFWEAALVCLLALGQAALDASFSLILARLADIANTGTLETLLKFLAVCVIYVLFLIIITYIVKNYFHKIVCQYMLRYKNAVYSSALLTKYGENVDSGEYINALTNDAMQIETLYITSFLTALQQIFHFICGTVVAITIHPLLFVLIFVFGCISAAFMKARSKAMVQATEILSKDNEAYAQNLKSHLEANLLLRMEDLLGWSQRLIFKSTDTALSSHRKQKQAMTKTEITMMSIGLLATIIVMGTAAVLSIYKIVSIGAVLAAGSLIGAITSPIGELGRLYTNYKAGKELNNKIKNKFHLSDAEVNFDTGNAVHKIHIEHISVSDLNFSVEEKHILKNINFNFEGGKKYAVVGQAGSGKSTLLKLIAGILDSGSHITYNGKILSTSEIFDNICYIPQNITILEDTLEKNIFLNKKDCSGSIIEKLALNELAKKRKADGNKIDSTVSGGEKQKIAMARALVKDASVFLLDEFNSGLDNYSIKLIEDIVTAQKDKLVIFITHRLNPETLKKCDEIIYMKDGKIAEHGNFSALLENKNSLFKKFYENDAEKIS</sequence>
<evidence type="ECO:0000313" key="13">
    <source>
        <dbReference type="Proteomes" id="UP001059401"/>
    </source>
</evidence>
<dbReference type="Gene3D" id="1.20.1560.10">
    <property type="entry name" value="ABC transporter type 1, transmembrane domain"/>
    <property type="match status" value="1"/>
</dbReference>
<dbReference type="GO" id="GO:0005886">
    <property type="term" value="C:plasma membrane"/>
    <property type="evidence" value="ECO:0007669"/>
    <property type="project" value="UniProtKB-SubCell"/>
</dbReference>
<feature type="transmembrane region" description="Helical" evidence="7">
    <location>
        <begin position="146"/>
        <end position="162"/>
    </location>
</feature>
<dbReference type="InterPro" id="IPR027417">
    <property type="entry name" value="P-loop_NTPase"/>
</dbReference>
<gene>
    <name evidence="11" type="ORF">E4N74_05645</name>
    <name evidence="10" type="ORF">E4N76_06535</name>
</gene>
<dbReference type="PROSITE" id="PS50929">
    <property type="entry name" value="ABC_TM1F"/>
    <property type="match status" value="1"/>
</dbReference>
<evidence type="ECO:0000256" key="6">
    <source>
        <dbReference type="ARBA" id="ARBA00023136"/>
    </source>
</evidence>
<feature type="transmembrane region" description="Helical" evidence="7">
    <location>
        <begin position="258"/>
        <end position="279"/>
    </location>
</feature>
<feature type="transmembrane region" description="Helical" evidence="7">
    <location>
        <begin position="233"/>
        <end position="252"/>
    </location>
</feature>
<dbReference type="Proteomes" id="UP001058682">
    <property type="component" value="Chromosome"/>
</dbReference>
<feature type="transmembrane region" description="Helical" evidence="7">
    <location>
        <begin position="49"/>
        <end position="71"/>
    </location>
</feature>
<dbReference type="Pfam" id="PF00005">
    <property type="entry name" value="ABC_tran"/>
    <property type="match status" value="1"/>
</dbReference>
<evidence type="ECO:0000256" key="7">
    <source>
        <dbReference type="SAM" id="Phobius"/>
    </source>
</evidence>